<dbReference type="Pfam" id="PF19701">
    <property type="entry name" value="DUF6199"/>
    <property type="match status" value="1"/>
</dbReference>
<protein>
    <recommendedName>
        <fullName evidence="2">DUF6199 domain-containing protein</fullName>
    </recommendedName>
</protein>
<evidence type="ECO:0000256" key="1">
    <source>
        <dbReference type="SAM" id="Phobius"/>
    </source>
</evidence>
<feature type="transmembrane region" description="Helical" evidence="1">
    <location>
        <begin position="60"/>
        <end position="80"/>
    </location>
</feature>
<keyword evidence="1" id="KW-0812">Transmembrane</keyword>
<sequence>MVPTGFRLFQLIFSVIALFIAVFALAMAVFPRRLTRWQMHGPDSTTQIEPSRMRLLMMRLMGIFVAVVALFMAFGSHVILP</sequence>
<feature type="domain" description="DUF6199" evidence="2">
    <location>
        <begin position="16"/>
        <end position="75"/>
    </location>
</feature>
<evidence type="ECO:0000313" key="3">
    <source>
        <dbReference type="EMBL" id="ELY63149.1"/>
    </source>
</evidence>
<name>L9XMX9_9EURY</name>
<gene>
    <name evidence="3" type="ORF">C489_20086</name>
</gene>
<dbReference type="Proteomes" id="UP000011632">
    <property type="component" value="Unassembled WGS sequence"/>
</dbReference>
<dbReference type="InterPro" id="IPR045679">
    <property type="entry name" value="DUF6199"/>
</dbReference>
<evidence type="ECO:0000313" key="4">
    <source>
        <dbReference type="Proteomes" id="UP000011632"/>
    </source>
</evidence>
<keyword evidence="1" id="KW-0472">Membrane</keyword>
<reference evidence="3 4" key="1">
    <citation type="journal article" date="2014" name="PLoS Genet.">
        <title>Phylogenetically driven sequencing of extremely halophilic archaea reveals strategies for static and dynamic osmo-response.</title>
        <authorList>
            <person name="Becker E.A."/>
            <person name="Seitzer P.M."/>
            <person name="Tritt A."/>
            <person name="Larsen D."/>
            <person name="Krusor M."/>
            <person name="Yao A.I."/>
            <person name="Wu D."/>
            <person name="Madern D."/>
            <person name="Eisen J.A."/>
            <person name="Darling A.E."/>
            <person name="Facciotti M.T."/>
        </authorList>
    </citation>
    <scope>NUCLEOTIDE SEQUENCE [LARGE SCALE GENOMIC DNA]</scope>
    <source>
        <strain evidence="3 4">JCM 10478</strain>
    </source>
</reference>
<dbReference type="STRING" id="1227496.C489_20086"/>
<dbReference type="AlphaFoldDB" id="L9XMX9"/>
<accession>L9XMX9</accession>
<dbReference type="EMBL" id="AOID01000063">
    <property type="protein sequence ID" value="ELY63149.1"/>
    <property type="molecule type" value="Genomic_DNA"/>
</dbReference>
<feature type="transmembrane region" description="Helical" evidence="1">
    <location>
        <begin position="6"/>
        <end position="30"/>
    </location>
</feature>
<keyword evidence="4" id="KW-1185">Reference proteome</keyword>
<proteinExistence type="predicted"/>
<evidence type="ECO:0000259" key="2">
    <source>
        <dbReference type="Pfam" id="PF19701"/>
    </source>
</evidence>
<keyword evidence="1" id="KW-1133">Transmembrane helix</keyword>
<organism evidence="3 4">
    <name type="scientific">Natrinema versiforme JCM 10478</name>
    <dbReference type="NCBI Taxonomy" id="1227496"/>
    <lineage>
        <taxon>Archaea</taxon>
        <taxon>Methanobacteriati</taxon>
        <taxon>Methanobacteriota</taxon>
        <taxon>Stenosarchaea group</taxon>
        <taxon>Halobacteria</taxon>
        <taxon>Halobacteriales</taxon>
        <taxon>Natrialbaceae</taxon>
        <taxon>Natrinema</taxon>
    </lineage>
</organism>
<comment type="caution">
    <text evidence="3">The sequence shown here is derived from an EMBL/GenBank/DDBJ whole genome shotgun (WGS) entry which is preliminary data.</text>
</comment>